<comment type="caution">
    <text evidence="1">The sequence shown here is derived from an EMBL/GenBank/DDBJ whole genome shotgun (WGS) entry which is preliminary data.</text>
</comment>
<keyword evidence="2" id="KW-1185">Reference proteome</keyword>
<organism evidence="1 2">
    <name type="scientific">Stentor coeruleus</name>
    <dbReference type="NCBI Taxonomy" id="5963"/>
    <lineage>
        <taxon>Eukaryota</taxon>
        <taxon>Sar</taxon>
        <taxon>Alveolata</taxon>
        <taxon>Ciliophora</taxon>
        <taxon>Postciliodesmatophora</taxon>
        <taxon>Heterotrichea</taxon>
        <taxon>Heterotrichida</taxon>
        <taxon>Stentoridae</taxon>
        <taxon>Stentor</taxon>
    </lineage>
</organism>
<name>A0A1R2BLZ7_9CILI</name>
<gene>
    <name evidence="1" type="ORF">SteCoe_22586</name>
</gene>
<evidence type="ECO:0000313" key="1">
    <source>
        <dbReference type="EMBL" id="OMJ77754.1"/>
    </source>
</evidence>
<reference evidence="1 2" key="1">
    <citation type="submission" date="2016-11" db="EMBL/GenBank/DDBJ databases">
        <title>The macronuclear genome of Stentor coeruleus: a giant cell with tiny introns.</title>
        <authorList>
            <person name="Slabodnick M."/>
            <person name="Ruby J.G."/>
            <person name="Reiff S.B."/>
            <person name="Swart E.C."/>
            <person name="Gosai S."/>
            <person name="Prabakaran S."/>
            <person name="Witkowska E."/>
            <person name="Larue G.E."/>
            <person name="Fisher S."/>
            <person name="Freeman R.M."/>
            <person name="Gunawardena J."/>
            <person name="Chu W."/>
            <person name="Stover N.A."/>
            <person name="Gregory B.D."/>
            <person name="Nowacki M."/>
            <person name="Derisi J."/>
            <person name="Roy S.W."/>
            <person name="Marshall W.F."/>
            <person name="Sood P."/>
        </authorList>
    </citation>
    <scope>NUCLEOTIDE SEQUENCE [LARGE SCALE GENOMIC DNA]</scope>
    <source>
        <strain evidence="1">WM001</strain>
    </source>
</reference>
<protein>
    <submittedName>
        <fullName evidence="1">Uncharacterized protein</fullName>
    </submittedName>
</protein>
<dbReference type="SUPFAM" id="SSF117281">
    <property type="entry name" value="Kelch motif"/>
    <property type="match status" value="1"/>
</dbReference>
<evidence type="ECO:0000313" key="2">
    <source>
        <dbReference type="Proteomes" id="UP000187209"/>
    </source>
</evidence>
<proteinExistence type="predicted"/>
<dbReference type="AlphaFoldDB" id="A0A1R2BLZ7"/>
<sequence>MGCTCMKHLTEAASPTLNTVEDIEPLGFPISILGKDISPSMTIIFPELGPIENPNEPSVDSIIIPDCYIYSTASINSPNHILEYNITKHSLDHVEIPFKLYSECAVLPLSNQKLFCAGGYDLCLNQEVKNTVIVSIENSEIFELAPLLNTKRKARLVQDATFVYCIGGVREIIEKTSTYVKKYQCYENNFERYSLEDNVWVSLPQMIFGVEYPACCIFAKEIFVCGGANVNGKDLVVEKRIQVFNIENMIWRICDFVLEVPMYGGHCWPRTEDYFLIFGGSDGSFDQKAACYKFSKSGCEVVKETDDVNLFSPYYFVPYEDEIYLINDEGQLVSISFERKAHMIISLENSKYFN</sequence>
<accession>A0A1R2BLZ7</accession>
<dbReference type="InterPro" id="IPR015915">
    <property type="entry name" value="Kelch-typ_b-propeller"/>
</dbReference>
<dbReference type="Gene3D" id="2.120.10.80">
    <property type="entry name" value="Kelch-type beta propeller"/>
    <property type="match status" value="1"/>
</dbReference>
<dbReference type="EMBL" id="MPUH01000558">
    <property type="protein sequence ID" value="OMJ77754.1"/>
    <property type="molecule type" value="Genomic_DNA"/>
</dbReference>
<dbReference type="Proteomes" id="UP000187209">
    <property type="component" value="Unassembled WGS sequence"/>
</dbReference>